<keyword evidence="3" id="KW-1185">Reference proteome</keyword>
<dbReference type="Proteomes" id="UP000799423">
    <property type="component" value="Unassembled WGS sequence"/>
</dbReference>
<feature type="compositionally biased region" description="Low complexity" evidence="1">
    <location>
        <begin position="45"/>
        <end position="60"/>
    </location>
</feature>
<feature type="region of interest" description="Disordered" evidence="1">
    <location>
        <begin position="255"/>
        <end position="295"/>
    </location>
</feature>
<gene>
    <name evidence="2" type="ORF">T440DRAFT_430418</name>
</gene>
<feature type="compositionally biased region" description="Polar residues" evidence="1">
    <location>
        <begin position="386"/>
        <end position="395"/>
    </location>
</feature>
<feature type="region of interest" description="Disordered" evidence="1">
    <location>
        <begin position="38"/>
        <end position="77"/>
    </location>
</feature>
<feature type="compositionally biased region" description="Low complexity" evidence="1">
    <location>
        <begin position="268"/>
        <end position="279"/>
    </location>
</feature>
<feature type="compositionally biased region" description="Low complexity" evidence="1">
    <location>
        <begin position="174"/>
        <end position="190"/>
    </location>
</feature>
<evidence type="ECO:0000313" key="2">
    <source>
        <dbReference type="EMBL" id="KAF2847643.1"/>
    </source>
</evidence>
<proteinExistence type="predicted"/>
<protein>
    <recommendedName>
        <fullName evidence="4">Mucin-like protein</fullName>
    </recommendedName>
</protein>
<evidence type="ECO:0000313" key="3">
    <source>
        <dbReference type="Proteomes" id="UP000799423"/>
    </source>
</evidence>
<accession>A0A6A7AWZ9</accession>
<dbReference type="AlphaFoldDB" id="A0A6A7AWZ9"/>
<feature type="region of interest" description="Disordered" evidence="1">
    <location>
        <begin position="152"/>
        <end position="227"/>
    </location>
</feature>
<organism evidence="2 3">
    <name type="scientific">Plenodomus tracheiphilus IPT5</name>
    <dbReference type="NCBI Taxonomy" id="1408161"/>
    <lineage>
        <taxon>Eukaryota</taxon>
        <taxon>Fungi</taxon>
        <taxon>Dikarya</taxon>
        <taxon>Ascomycota</taxon>
        <taxon>Pezizomycotina</taxon>
        <taxon>Dothideomycetes</taxon>
        <taxon>Pleosporomycetidae</taxon>
        <taxon>Pleosporales</taxon>
        <taxon>Pleosporineae</taxon>
        <taxon>Leptosphaeriaceae</taxon>
        <taxon>Plenodomus</taxon>
    </lineage>
</organism>
<feature type="region of interest" description="Disordered" evidence="1">
    <location>
        <begin position="360"/>
        <end position="427"/>
    </location>
</feature>
<feature type="compositionally biased region" description="Polar residues" evidence="1">
    <location>
        <begin position="367"/>
        <end position="378"/>
    </location>
</feature>
<dbReference type="EMBL" id="MU006324">
    <property type="protein sequence ID" value="KAF2847643.1"/>
    <property type="molecule type" value="Genomic_DNA"/>
</dbReference>
<sequence length="508" mass="56717">MKSRARGPRLPLTQAEFDALPYSVQRKYFSSLERLQIQRQAADEPAPTSGRSSRASSSTPFRPPLPVTLSTRRRRRTPATLVNTHARHAAAASPAVSPAQVDFFLSLPEKVRKLQFSREEQLLFQARHCQQAFLPDEHEVERAQQRFDDFRFDFTHTPGCPPATPRGRPRRRLSSASSTASPSPKPSRTSFYLPIEKQRDHHRISSLPHFDMMNTPSSTTKESSPPFRRTMSLTAASFRHPASPTMFLADPPPPYAIGPNPRHQRAHSSSLSLSGRRSSQTPTPPIFDPEATHYQDPEARKKLRMYLASPQKFDEAIEFGFPSTADTDALTPHYQLPQIDSHARKFSRDMHTFLRDGKLSFLEDGTTPDNQGLESSDAGSVADMESPTTPSSTGLSFRLHSRQTSHGKFSIESPMASPAHSGTGQMNREMTLRMTLTRPDLRADEDQLYGWQGSSSPKSVVKDDPLALEDLVFTDDTTGAKGAFYVKPKARGNLVSRILKRASLKTAR</sequence>
<evidence type="ECO:0000256" key="1">
    <source>
        <dbReference type="SAM" id="MobiDB-lite"/>
    </source>
</evidence>
<dbReference type="OrthoDB" id="5380370at2759"/>
<feature type="compositionally biased region" description="Low complexity" evidence="1">
    <location>
        <begin position="215"/>
        <end position="226"/>
    </location>
</feature>
<name>A0A6A7AWZ9_9PLEO</name>
<reference evidence="2" key="1">
    <citation type="submission" date="2020-01" db="EMBL/GenBank/DDBJ databases">
        <authorList>
            <consortium name="DOE Joint Genome Institute"/>
            <person name="Haridas S."/>
            <person name="Albert R."/>
            <person name="Binder M."/>
            <person name="Bloem J."/>
            <person name="Labutti K."/>
            <person name="Salamov A."/>
            <person name="Andreopoulos B."/>
            <person name="Baker S.E."/>
            <person name="Barry K."/>
            <person name="Bills G."/>
            <person name="Bluhm B.H."/>
            <person name="Cannon C."/>
            <person name="Castanera R."/>
            <person name="Culley D.E."/>
            <person name="Daum C."/>
            <person name="Ezra D."/>
            <person name="Gonzalez J.B."/>
            <person name="Henrissat B."/>
            <person name="Kuo A."/>
            <person name="Liang C."/>
            <person name="Lipzen A."/>
            <person name="Lutzoni F."/>
            <person name="Magnuson J."/>
            <person name="Mondo S."/>
            <person name="Nolan M."/>
            <person name="Ohm R."/>
            <person name="Pangilinan J."/>
            <person name="Park H.-J."/>
            <person name="Ramirez L."/>
            <person name="Alfaro M."/>
            <person name="Sun H."/>
            <person name="Tritt A."/>
            <person name="Yoshinaga Y."/>
            <person name="Zwiers L.-H."/>
            <person name="Turgeon B.G."/>
            <person name="Goodwin S.B."/>
            <person name="Spatafora J.W."/>
            <person name="Crous P.W."/>
            <person name="Grigoriev I.V."/>
        </authorList>
    </citation>
    <scope>NUCLEOTIDE SEQUENCE</scope>
    <source>
        <strain evidence="2">IPT5</strain>
    </source>
</reference>
<evidence type="ECO:0008006" key="4">
    <source>
        <dbReference type="Google" id="ProtNLM"/>
    </source>
</evidence>